<dbReference type="GO" id="GO:0016887">
    <property type="term" value="F:ATP hydrolysis activity"/>
    <property type="evidence" value="ECO:0007669"/>
    <property type="project" value="InterPro"/>
</dbReference>
<feature type="domain" description="ABC transporter" evidence="6">
    <location>
        <begin position="284"/>
        <end position="512"/>
    </location>
</feature>
<evidence type="ECO:0000256" key="1">
    <source>
        <dbReference type="ARBA" id="ARBA00005417"/>
    </source>
</evidence>
<dbReference type="InterPro" id="IPR015856">
    <property type="entry name" value="ABC_transpr_CbiO/EcfA_su"/>
</dbReference>
<evidence type="ECO:0000256" key="3">
    <source>
        <dbReference type="ARBA" id="ARBA00022741"/>
    </source>
</evidence>
<name>N2BRI8_9ACTN</name>
<dbReference type="InterPro" id="IPR003439">
    <property type="entry name" value="ABC_transporter-like_ATP-bd"/>
</dbReference>
<comment type="caution">
    <text evidence="7">The sequence shown here is derived from an EMBL/GenBank/DDBJ whole genome shotgun (WGS) entry which is preliminary data.</text>
</comment>
<evidence type="ECO:0000256" key="2">
    <source>
        <dbReference type="ARBA" id="ARBA00022448"/>
    </source>
</evidence>
<organism evidence="7 8">
    <name type="scientific">Atopobium minutum 10063974</name>
    <dbReference type="NCBI Taxonomy" id="997872"/>
    <lineage>
        <taxon>Bacteria</taxon>
        <taxon>Bacillati</taxon>
        <taxon>Actinomycetota</taxon>
        <taxon>Coriobacteriia</taxon>
        <taxon>Coriobacteriales</taxon>
        <taxon>Atopobiaceae</taxon>
        <taxon>Atopobium</taxon>
    </lineage>
</organism>
<evidence type="ECO:0000313" key="8">
    <source>
        <dbReference type="Proteomes" id="UP000012651"/>
    </source>
</evidence>
<keyword evidence="2" id="KW-0813">Transport</keyword>
<dbReference type="PANTHER" id="PTHR43553">
    <property type="entry name" value="HEAVY METAL TRANSPORTER"/>
    <property type="match status" value="1"/>
</dbReference>
<dbReference type="GO" id="GO:0043190">
    <property type="term" value="C:ATP-binding cassette (ABC) transporter complex"/>
    <property type="evidence" value="ECO:0007669"/>
    <property type="project" value="TreeGrafter"/>
</dbReference>
<reference evidence="7 8" key="1">
    <citation type="submission" date="2013-03" db="EMBL/GenBank/DDBJ databases">
        <title>The Genome Sequence of Atopobium minutum 10063974.</title>
        <authorList>
            <consortium name="The Broad Institute Genome Sequencing Platform"/>
            <person name="Earl A."/>
            <person name="Ward D."/>
            <person name="Feldgarden M."/>
            <person name="Gevers D."/>
            <person name="Lambert T."/>
            <person name="Marvaud J.-C."/>
            <person name="Courvalin P."/>
            <person name="Walker B."/>
            <person name="Young S.K."/>
            <person name="Zeng Q."/>
            <person name="Gargeya S."/>
            <person name="Fitzgerald M."/>
            <person name="Haas B."/>
            <person name="Abouelleil A."/>
            <person name="Alvarado L."/>
            <person name="Arachchi H.M."/>
            <person name="Berlin A.M."/>
            <person name="Chapman S.B."/>
            <person name="Dewar J."/>
            <person name="Goldberg J."/>
            <person name="Griggs A."/>
            <person name="Gujja S."/>
            <person name="Hansen M."/>
            <person name="Howarth C."/>
            <person name="Imamovic A."/>
            <person name="Larimer J."/>
            <person name="McCowan C."/>
            <person name="Murphy C."/>
            <person name="Neiman D."/>
            <person name="Pearson M."/>
            <person name="Priest M."/>
            <person name="Roberts A."/>
            <person name="Saif S."/>
            <person name="Shea T."/>
            <person name="Sisk P."/>
            <person name="Sykes S."/>
            <person name="Wortman J."/>
            <person name="Nusbaum C."/>
            <person name="Birren B."/>
        </authorList>
    </citation>
    <scope>NUCLEOTIDE SEQUENCE [LARGE SCALE GENOMIC DNA]</scope>
    <source>
        <strain evidence="7 8">10063974</strain>
    </source>
</reference>
<dbReference type="GO" id="GO:0042626">
    <property type="term" value="F:ATPase-coupled transmembrane transporter activity"/>
    <property type="evidence" value="ECO:0007669"/>
    <property type="project" value="TreeGrafter"/>
</dbReference>
<dbReference type="PANTHER" id="PTHR43553:SF24">
    <property type="entry name" value="ENERGY-COUPLING FACTOR TRANSPORTER ATP-BINDING PROTEIN ECFA1"/>
    <property type="match status" value="1"/>
</dbReference>
<dbReference type="Pfam" id="PF00005">
    <property type="entry name" value="ABC_tran"/>
    <property type="match status" value="2"/>
</dbReference>
<feature type="domain" description="ABC transporter" evidence="6">
    <location>
        <begin position="2"/>
        <end position="237"/>
    </location>
</feature>
<keyword evidence="4" id="KW-0067">ATP-binding</keyword>
<feature type="region of interest" description="Disordered" evidence="5">
    <location>
        <begin position="256"/>
        <end position="284"/>
    </location>
</feature>
<dbReference type="OrthoDB" id="9806471at2"/>
<dbReference type="PROSITE" id="PS00211">
    <property type="entry name" value="ABC_TRANSPORTER_1"/>
    <property type="match status" value="2"/>
</dbReference>
<evidence type="ECO:0000313" key="7">
    <source>
        <dbReference type="EMBL" id="EMZ42856.1"/>
    </source>
</evidence>
<dbReference type="Proteomes" id="UP000012651">
    <property type="component" value="Unassembled WGS sequence"/>
</dbReference>
<evidence type="ECO:0000259" key="6">
    <source>
        <dbReference type="PROSITE" id="PS50893"/>
    </source>
</evidence>
<dbReference type="HOGENOM" id="CLU_000604_86_7_11"/>
<keyword evidence="8" id="KW-1185">Reference proteome</keyword>
<dbReference type="GO" id="GO:0005524">
    <property type="term" value="F:ATP binding"/>
    <property type="evidence" value="ECO:0007669"/>
    <property type="project" value="UniProtKB-KW"/>
</dbReference>
<evidence type="ECO:0000256" key="5">
    <source>
        <dbReference type="SAM" id="MobiDB-lite"/>
    </source>
</evidence>
<dbReference type="PATRIC" id="fig|997872.3.peg.407"/>
<proteinExistence type="inferred from homology"/>
<dbReference type="Gene3D" id="3.40.50.300">
    <property type="entry name" value="P-loop containing nucleotide triphosphate hydrolases"/>
    <property type="match status" value="2"/>
</dbReference>
<keyword evidence="3" id="KW-0547">Nucleotide-binding</keyword>
<sequence length="522" mass="55857">MIEFKSVNYAYPRSDTSSAALRARSLSVAPGEHVCIVGANGSGKSTLLRLANKTLLSSSGSVVLDGQELEALSAEEVHRRVGMVKQDPTVQIVASLVYDEVAFGPQNLGLSASERDARCKEALELVGLSGFEQRSTHSLSGGEQQRLALAGVLAMRPDYILLDEITSYLDWGSRQRIRQIVDGLAHDGMAVAEVTHYAQDVKHADKIVLLEHGCISWQGATEEFLSSPKLLERSCLVGTPAWAGCGSRFFVGTPKAQHAASDKPSEQGRQGKQSAQGAREGQGASQRQVLQASQLCIDAILHDVSLEAGRGELHIIAGKSGAGKSTLARVLSGLISPHAGWVVCEEAKVRPGDVGLAFQRTADQLFCDTVLEDVMFGPLQHGASEEQARDRAVEALQLLGIEPQWHEHNPLSLSGGQARRVALAGIIALQTKVCIFDEPTAGLDAQGRAEFHALVASLCQAGRTVLVITHDLEEWLDQANAITLLNKGRIAWSGASHKARTALAEAGILEDREAQSCLGRRS</sequence>
<dbReference type="SMART" id="SM00382">
    <property type="entry name" value="AAA"/>
    <property type="match status" value="2"/>
</dbReference>
<dbReference type="EMBL" id="AGXC01000001">
    <property type="protein sequence ID" value="EMZ42856.1"/>
    <property type="molecule type" value="Genomic_DNA"/>
</dbReference>
<dbReference type="InterPro" id="IPR017871">
    <property type="entry name" value="ABC_transporter-like_CS"/>
</dbReference>
<dbReference type="PROSITE" id="PS50893">
    <property type="entry name" value="ABC_TRANSPORTER_2"/>
    <property type="match status" value="2"/>
</dbReference>
<dbReference type="CDD" id="cd03225">
    <property type="entry name" value="ABC_cobalt_CbiO_domain1"/>
    <property type="match status" value="2"/>
</dbReference>
<accession>N2BRI8</accession>
<dbReference type="InterPro" id="IPR027417">
    <property type="entry name" value="P-loop_NTPase"/>
</dbReference>
<dbReference type="InterPro" id="IPR003593">
    <property type="entry name" value="AAA+_ATPase"/>
</dbReference>
<evidence type="ECO:0000256" key="4">
    <source>
        <dbReference type="ARBA" id="ARBA00022840"/>
    </source>
</evidence>
<dbReference type="AlphaFoldDB" id="N2BRI8"/>
<dbReference type="SUPFAM" id="SSF52540">
    <property type="entry name" value="P-loop containing nucleoside triphosphate hydrolases"/>
    <property type="match status" value="2"/>
</dbReference>
<comment type="similarity">
    <text evidence="1">Belongs to the ABC transporter superfamily.</text>
</comment>
<feature type="compositionally biased region" description="Polar residues" evidence="5">
    <location>
        <begin position="267"/>
        <end position="276"/>
    </location>
</feature>
<dbReference type="InterPro" id="IPR050095">
    <property type="entry name" value="ECF_ABC_transporter_ATP-bd"/>
</dbReference>
<dbReference type="RefSeq" id="WP_002563189.1">
    <property type="nucleotide sequence ID" value="NZ_KB822533.1"/>
</dbReference>
<gene>
    <name evidence="7" type="ORF">HMPREF1091_00414</name>
</gene>
<protein>
    <recommendedName>
        <fullName evidence="6">ABC transporter domain-containing protein</fullName>
    </recommendedName>
</protein>